<keyword evidence="1" id="KW-0862">Zinc</keyword>
<gene>
    <name evidence="3" type="ORF">TBIB3V08_LOCUS9588</name>
</gene>
<feature type="binding site" evidence="1">
    <location>
        <position position="55"/>
    </location>
    <ligand>
        <name>Zn(2+)</name>
        <dbReference type="ChEBI" id="CHEBI:29105"/>
    </ligand>
</feature>
<proteinExistence type="predicted"/>
<name>A0A7R9F7H1_9NEOP</name>
<evidence type="ECO:0000259" key="2">
    <source>
        <dbReference type="PROSITE" id="PS51915"/>
    </source>
</evidence>
<dbReference type="EMBL" id="OD568715">
    <property type="protein sequence ID" value="CAD7447272.1"/>
    <property type="molecule type" value="Genomic_DNA"/>
</dbReference>
<evidence type="ECO:0000256" key="1">
    <source>
        <dbReference type="PROSITE-ProRule" id="PRU01263"/>
    </source>
</evidence>
<feature type="binding site" evidence="1">
    <location>
        <position position="8"/>
    </location>
    <ligand>
        <name>Zn(2+)</name>
        <dbReference type="ChEBI" id="CHEBI:29105"/>
    </ligand>
</feature>
<dbReference type="GO" id="GO:0005634">
    <property type="term" value="C:nucleus"/>
    <property type="evidence" value="ECO:0007669"/>
    <property type="project" value="InterPro"/>
</dbReference>
<dbReference type="SUPFAM" id="SSF57716">
    <property type="entry name" value="Glucocorticoid receptor-like (DNA-binding domain)"/>
    <property type="match status" value="1"/>
</dbReference>
<feature type="binding site" evidence="1">
    <location>
        <position position="52"/>
    </location>
    <ligand>
        <name>Zn(2+)</name>
        <dbReference type="ChEBI" id="CHEBI:29105"/>
    </ligand>
</feature>
<keyword evidence="1" id="KW-0863">Zinc-finger</keyword>
<dbReference type="Pfam" id="PF07776">
    <property type="entry name" value="zf-AD"/>
    <property type="match status" value="1"/>
</dbReference>
<reference evidence="3" key="1">
    <citation type="submission" date="2020-11" db="EMBL/GenBank/DDBJ databases">
        <authorList>
            <person name="Tran Van P."/>
        </authorList>
    </citation>
    <scope>NUCLEOTIDE SEQUENCE</scope>
</reference>
<organism evidence="3">
    <name type="scientific">Timema bartmani</name>
    <dbReference type="NCBI Taxonomy" id="61472"/>
    <lineage>
        <taxon>Eukaryota</taxon>
        <taxon>Metazoa</taxon>
        <taxon>Ecdysozoa</taxon>
        <taxon>Arthropoda</taxon>
        <taxon>Hexapoda</taxon>
        <taxon>Insecta</taxon>
        <taxon>Pterygota</taxon>
        <taxon>Neoptera</taxon>
        <taxon>Polyneoptera</taxon>
        <taxon>Phasmatodea</taxon>
        <taxon>Timematodea</taxon>
        <taxon>Timematoidea</taxon>
        <taxon>Timematidae</taxon>
        <taxon>Timema</taxon>
    </lineage>
</organism>
<dbReference type="PROSITE" id="PS51915">
    <property type="entry name" value="ZAD"/>
    <property type="match status" value="1"/>
</dbReference>
<keyword evidence="1" id="KW-0479">Metal-binding</keyword>
<feature type="domain" description="ZAD" evidence="2">
    <location>
        <begin position="3"/>
        <end position="79"/>
    </location>
</feature>
<dbReference type="InterPro" id="IPR012934">
    <property type="entry name" value="Znf_AD"/>
</dbReference>
<protein>
    <recommendedName>
        <fullName evidence="2">ZAD domain-containing protein</fullName>
    </recommendedName>
</protein>
<sequence>MERLCRVCARKGDDDLVPIFKGRGKHFHLDQVINSHLPIKVCVSDVLPVHVCTECLEKLLVCEAACSRVSTSRAHTQSHAGSSLPQ</sequence>
<dbReference type="GO" id="GO:0008270">
    <property type="term" value="F:zinc ion binding"/>
    <property type="evidence" value="ECO:0007669"/>
    <property type="project" value="UniProtKB-UniRule"/>
</dbReference>
<evidence type="ECO:0000313" key="3">
    <source>
        <dbReference type="EMBL" id="CAD7447272.1"/>
    </source>
</evidence>
<dbReference type="AlphaFoldDB" id="A0A7R9F7H1"/>
<dbReference type="Gene3D" id="3.40.1800.20">
    <property type="match status" value="1"/>
</dbReference>
<feature type="binding site" evidence="1">
    <location>
        <position position="5"/>
    </location>
    <ligand>
        <name>Zn(2+)</name>
        <dbReference type="ChEBI" id="CHEBI:29105"/>
    </ligand>
</feature>
<accession>A0A7R9F7H1</accession>